<dbReference type="OrthoDB" id="419598at2759"/>
<dbReference type="PANTHER" id="PTHR43162:SF1">
    <property type="entry name" value="PRESTALK A DIFFERENTIATION PROTEIN A"/>
    <property type="match status" value="1"/>
</dbReference>
<evidence type="ECO:0000313" key="3">
    <source>
        <dbReference type="Proteomes" id="UP000008370"/>
    </source>
</evidence>
<organism evidence="2 3">
    <name type="scientific">Phanerochaete carnosa (strain HHB-10118-sp)</name>
    <name type="common">White-rot fungus</name>
    <name type="synonym">Peniophora carnosa</name>
    <dbReference type="NCBI Taxonomy" id="650164"/>
    <lineage>
        <taxon>Eukaryota</taxon>
        <taxon>Fungi</taxon>
        <taxon>Dikarya</taxon>
        <taxon>Basidiomycota</taxon>
        <taxon>Agaricomycotina</taxon>
        <taxon>Agaricomycetes</taxon>
        <taxon>Polyporales</taxon>
        <taxon>Phanerochaetaceae</taxon>
        <taxon>Phanerochaete</taxon>
    </lineage>
</organism>
<dbReference type="GeneID" id="18915953"/>
<dbReference type="InParanoid" id="K5VYT4"/>
<dbReference type="Proteomes" id="UP000008370">
    <property type="component" value="Unassembled WGS sequence"/>
</dbReference>
<dbReference type="AlphaFoldDB" id="K5VYT4"/>
<accession>K5VYT4</accession>
<dbReference type="HOGENOM" id="CLU_1960357_0_0_1"/>
<dbReference type="RefSeq" id="XP_007394578.1">
    <property type="nucleotide sequence ID" value="XM_007394516.1"/>
</dbReference>
<dbReference type="InterPro" id="IPR036291">
    <property type="entry name" value="NAD(P)-bd_dom_sf"/>
</dbReference>
<gene>
    <name evidence="2" type="ORF">PHACADRAFT_254037</name>
</gene>
<dbReference type="Pfam" id="PF05368">
    <property type="entry name" value="NmrA"/>
    <property type="match status" value="1"/>
</dbReference>
<name>K5VYT4_PHACS</name>
<evidence type="ECO:0000313" key="2">
    <source>
        <dbReference type="EMBL" id="EKM56743.1"/>
    </source>
</evidence>
<feature type="domain" description="NmrA-like" evidence="1">
    <location>
        <begin position="2"/>
        <end position="112"/>
    </location>
</feature>
<dbReference type="STRING" id="650164.K5VYT4"/>
<protein>
    <recommendedName>
        <fullName evidence="1">NmrA-like domain-containing protein</fullName>
    </recommendedName>
</protein>
<dbReference type="InterPro" id="IPR051604">
    <property type="entry name" value="Ergot_Alk_Oxidoreductase"/>
</dbReference>
<dbReference type="EMBL" id="JH930471">
    <property type="protein sequence ID" value="EKM56743.1"/>
    <property type="molecule type" value="Genomic_DNA"/>
</dbReference>
<evidence type="ECO:0000259" key="1">
    <source>
        <dbReference type="Pfam" id="PF05368"/>
    </source>
</evidence>
<sequence>MTILITGAAGRTSGYVLKALLASDNVKPADLRLLVRSEDAIQKVQFRHQQLPRSSFVVADYLETSTLGPALRGVDIAFHNAPGFSPLESAMGIALIDAAKEAGVKHLVYCSVLFPVLSKLLNHDIKRV</sequence>
<reference evidence="2 3" key="1">
    <citation type="journal article" date="2012" name="BMC Genomics">
        <title>Comparative genomics of the white-rot fungi, Phanerochaete carnosa and P. chrysosporium, to elucidate the genetic basis of the distinct wood types they colonize.</title>
        <authorList>
            <person name="Suzuki H."/>
            <person name="MacDonald J."/>
            <person name="Syed K."/>
            <person name="Salamov A."/>
            <person name="Hori C."/>
            <person name="Aerts A."/>
            <person name="Henrissat B."/>
            <person name="Wiebenga A."/>
            <person name="vanKuyk P.A."/>
            <person name="Barry K."/>
            <person name="Lindquist E."/>
            <person name="LaButti K."/>
            <person name="Lapidus A."/>
            <person name="Lucas S."/>
            <person name="Coutinho P."/>
            <person name="Gong Y."/>
            <person name="Samejima M."/>
            <person name="Mahadevan R."/>
            <person name="Abou-Zaid M."/>
            <person name="de Vries R.P."/>
            <person name="Igarashi K."/>
            <person name="Yadav J.S."/>
            <person name="Grigoriev I.V."/>
            <person name="Master E.R."/>
        </authorList>
    </citation>
    <scope>NUCLEOTIDE SEQUENCE [LARGE SCALE GENOMIC DNA]</scope>
    <source>
        <strain evidence="2 3">HHB-10118-sp</strain>
    </source>
</reference>
<dbReference type="KEGG" id="pco:PHACADRAFT_254037"/>
<proteinExistence type="predicted"/>
<dbReference type="InterPro" id="IPR008030">
    <property type="entry name" value="NmrA-like"/>
</dbReference>
<dbReference type="SUPFAM" id="SSF51735">
    <property type="entry name" value="NAD(P)-binding Rossmann-fold domains"/>
    <property type="match status" value="1"/>
</dbReference>
<dbReference type="Gene3D" id="3.40.50.720">
    <property type="entry name" value="NAD(P)-binding Rossmann-like Domain"/>
    <property type="match status" value="1"/>
</dbReference>
<keyword evidence="3" id="KW-1185">Reference proteome</keyword>
<dbReference type="PANTHER" id="PTHR43162">
    <property type="match status" value="1"/>
</dbReference>